<keyword evidence="7 9" id="KW-1133">Transmembrane helix</keyword>
<dbReference type="PANTHER" id="PTHR24223">
    <property type="entry name" value="ATP-BINDING CASSETTE SUB-FAMILY C"/>
    <property type="match status" value="1"/>
</dbReference>
<dbReference type="OrthoDB" id="77095at2759"/>
<organism evidence="11 12">
    <name type="scientific">Thraustotheca clavata</name>
    <dbReference type="NCBI Taxonomy" id="74557"/>
    <lineage>
        <taxon>Eukaryota</taxon>
        <taxon>Sar</taxon>
        <taxon>Stramenopiles</taxon>
        <taxon>Oomycota</taxon>
        <taxon>Saprolegniomycetes</taxon>
        <taxon>Saprolegniales</taxon>
        <taxon>Achlyaceae</taxon>
        <taxon>Thraustotheca</taxon>
    </lineage>
</organism>
<dbReference type="GO" id="GO:0005524">
    <property type="term" value="F:ATP binding"/>
    <property type="evidence" value="ECO:0007669"/>
    <property type="project" value="UniProtKB-KW"/>
</dbReference>
<evidence type="ECO:0000313" key="12">
    <source>
        <dbReference type="Proteomes" id="UP000243217"/>
    </source>
</evidence>
<dbReference type="InterPro" id="IPR036640">
    <property type="entry name" value="ABC1_TM_sf"/>
</dbReference>
<dbReference type="InterPro" id="IPR050173">
    <property type="entry name" value="ABC_transporter_C-like"/>
</dbReference>
<feature type="transmembrane region" description="Helical" evidence="9">
    <location>
        <begin position="79"/>
        <end position="107"/>
    </location>
</feature>
<dbReference type="STRING" id="74557.A0A1V9YBX2"/>
<dbReference type="EMBL" id="JNBS01004452">
    <property type="protein sequence ID" value="OQR83253.1"/>
    <property type="molecule type" value="Genomic_DNA"/>
</dbReference>
<keyword evidence="5" id="KW-0547">Nucleotide-binding</keyword>
<evidence type="ECO:0000256" key="6">
    <source>
        <dbReference type="ARBA" id="ARBA00022840"/>
    </source>
</evidence>
<dbReference type="Pfam" id="PF00664">
    <property type="entry name" value="ABC_membrane"/>
    <property type="match status" value="1"/>
</dbReference>
<evidence type="ECO:0000256" key="5">
    <source>
        <dbReference type="ARBA" id="ARBA00022741"/>
    </source>
</evidence>
<keyword evidence="2" id="KW-0813">Transport</keyword>
<gene>
    <name evidence="11" type="ORF">THRCLA_23166</name>
</gene>
<feature type="non-terminal residue" evidence="11">
    <location>
        <position position="1"/>
    </location>
</feature>
<dbReference type="PROSITE" id="PS50929">
    <property type="entry name" value="ABC_TM1F"/>
    <property type="match status" value="1"/>
</dbReference>
<feature type="domain" description="ABC transmembrane type-1" evidence="10">
    <location>
        <begin position="1"/>
        <end position="126"/>
    </location>
</feature>
<evidence type="ECO:0000259" key="10">
    <source>
        <dbReference type="PROSITE" id="PS50929"/>
    </source>
</evidence>
<evidence type="ECO:0000256" key="4">
    <source>
        <dbReference type="ARBA" id="ARBA00022737"/>
    </source>
</evidence>
<dbReference type="PANTHER" id="PTHR24223:SF443">
    <property type="entry name" value="MULTIDRUG-RESISTANCE LIKE PROTEIN 1, ISOFORM I"/>
    <property type="match status" value="1"/>
</dbReference>
<reference evidence="11 12" key="1">
    <citation type="journal article" date="2014" name="Genome Biol. Evol.">
        <title>The secreted proteins of Achlya hypogyna and Thraustotheca clavata identify the ancestral oomycete secretome and reveal gene acquisitions by horizontal gene transfer.</title>
        <authorList>
            <person name="Misner I."/>
            <person name="Blouin N."/>
            <person name="Leonard G."/>
            <person name="Richards T.A."/>
            <person name="Lane C.E."/>
        </authorList>
    </citation>
    <scope>NUCLEOTIDE SEQUENCE [LARGE SCALE GENOMIC DNA]</scope>
    <source>
        <strain evidence="11 12">ATCC 34112</strain>
    </source>
</reference>
<evidence type="ECO:0000256" key="3">
    <source>
        <dbReference type="ARBA" id="ARBA00022692"/>
    </source>
</evidence>
<accession>A0A1V9YBX2</accession>
<keyword evidence="6 11" id="KW-0067">ATP-binding</keyword>
<evidence type="ECO:0000256" key="1">
    <source>
        <dbReference type="ARBA" id="ARBA00004127"/>
    </source>
</evidence>
<keyword evidence="4" id="KW-0677">Repeat</keyword>
<dbReference type="Proteomes" id="UP000243217">
    <property type="component" value="Unassembled WGS sequence"/>
</dbReference>
<comment type="caution">
    <text evidence="11">The sequence shown here is derived from an EMBL/GenBank/DDBJ whole genome shotgun (WGS) entry which is preliminary data.</text>
</comment>
<dbReference type="GO" id="GO:0140359">
    <property type="term" value="F:ABC-type transporter activity"/>
    <property type="evidence" value="ECO:0007669"/>
    <property type="project" value="InterPro"/>
</dbReference>
<keyword evidence="3 9" id="KW-0812">Transmembrane</keyword>
<dbReference type="GO" id="GO:0012505">
    <property type="term" value="C:endomembrane system"/>
    <property type="evidence" value="ECO:0007669"/>
    <property type="project" value="UniProtKB-SubCell"/>
</dbReference>
<evidence type="ECO:0000256" key="7">
    <source>
        <dbReference type="ARBA" id="ARBA00022989"/>
    </source>
</evidence>
<dbReference type="GO" id="GO:0016020">
    <property type="term" value="C:membrane"/>
    <property type="evidence" value="ECO:0007669"/>
    <property type="project" value="InterPro"/>
</dbReference>
<dbReference type="Gene3D" id="1.20.1560.10">
    <property type="entry name" value="ABC transporter type 1, transmembrane domain"/>
    <property type="match status" value="1"/>
</dbReference>
<protein>
    <submittedName>
        <fullName evidence="11">ATP-binding Cassette (ABC) Superfamily</fullName>
    </submittedName>
</protein>
<keyword evidence="8 9" id="KW-0472">Membrane</keyword>
<evidence type="ECO:0000256" key="2">
    <source>
        <dbReference type="ARBA" id="ARBA00022448"/>
    </source>
</evidence>
<evidence type="ECO:0000256" key="8">
    <source>
        <dbReference type="ARBA" id="ARBA00023136"/>
    </source>
</evidence>
<proteinExistence type="predicted"/>
<evidence type="ECO:0000313" key="11">
    <source>
        <dbReference type="EMBL" id="OQR83253.1"/>
    </source>
</evidence>
<comment type="subcellular location">
    <subcellularLocation>
        <location evidence="1">Endomembrane system</location>
        <topology evidence="1">Multi-pass membrane protein</topology>
    </subcellularLocation>
</comment>
<evidence type="ECO:0000256" key="9">
    <source>
        <dbReference type="SAM" id="Phobius"/>
    </source>
</evidence>
<keyword evidence="12" id="KW-1185">Reference proteome</keyword>
<dbReference type="SUPFAM" id="SSF90123">
    <property type="entry name" value="ABC transporter transmembrane region"/>
    <property type="match status" value="1"/>
</dbReference>
<name>A0A1V9YBX2_9STRA</name>
<dbReference type="AlphaFoldDB" id="A0A1V9YBX2"/>
<dbReference type="InterPro" id="IPR011527">
    <property type="entry name" value="ABC1_TM_dom"/>
</dbReference>
<sequence length="126" mass="14061">IYYNKTSAELKRMDSISRSPVVNMIQETINGLSTIRAFGMTSAFKQKNREVVDKNQGFFLLYRIVARWLQMRLDWLSSFIIAGAAFLVVASKGTIGVVAAGLTLTYASQISNFLSRITTTYSMTTS</sequence>